<keyword evidence="9" id="KW-1185">Reference proteome</keyword>
<keyword evidence="2 6" id="KW-0812">Transmembrane</keyword>
<evidence type="ECO:0000313" key="9">
    <source>
        <dbReference type="Proteomes" id="UP000637628"/>
    </source>
</evidence>
<feature type="region of interest" description="Disordered" evidence="5">
    <location>
        <begin position="548"/>
        <end position="577"/>
    </location>
</feature>
<evidence type="ECO:0000256" key="4">
    <source>
        <dbReference type="ARBA" id="ARBA00023136"/>
    </source>
</evidence>
<evidence type="ECO:0000313" key="8">
    <source>
        <dbReference type="EMBL" id="GIE01596.1"/>
    </source>
</evidence>
<feature type="transmembrane region" description="Helical" evidence="6">
    <location>
        <begin position="180"/>
        <end position="198"/>
    </location>
</feature>
<organism evidence="8 9">
    <name type="scientific">Paractinoplanes durhamensis</name>
    <dbReference type="NCBI Taxonomy" id="113563"/>
    <lineage>
        <taxon>Bacteria</taxon>
        <taxon>Bacillati</taxon>
        <taxon>Actinomycetota</taxon>
        <taxon>Actinomycetes</taxon>
        <taxon>Micromonosporales</taxon>
        <taxon>Micromonosporaceae</taxon>
        <taxon>Paractinoplanes</taxon>
    </lineage>
</organism>
<dbReference type="Pfam" id="PF00916">
    <property type="entry name" value="Sulfate_transp"/>
    <property type="match status" value="1"/>
</dbReference>
<accession>A0ABQ3YVM3</accession>
<evidence type="ECO:0000256" key="1">
    <source>
        <dbReference type="ARBA" id="ARBA00004141"/>
    </source>
</evidence>
<sequence length="577" mass="59785">MSPMATRFVELLPQRSDWTAARRSPRRDILAGVTVAIVALPLALAFGVASGMGAQAGLITAVVAGAVAALFGGSNLQVSGPTGAMTVVLLPIVHRFGGPGVLMVGAMAGLLLIALAVARLGRYVRYLPTPVVEGFTAGIAAVIALQQIPAALGVADAHGDKVWAVAGDAVIRFSRQPNPAPVVMTVVVAGVILAGARWRPALPFSLFTVAAGTIVAELAPLHLARIGALPSGFLAPSISFWDWHALPDLMTAALAVSALAALESLLSATVADGMTVNERHHPDRELFGQGLANIITPIMGGVPATAAIARTAVNVRAGARSKLAALTHAVVLAGVVLAAAPLVSRIPLAALAGVLIATTVRMVEAASVLALLRATRRDAVVLVLTFAVTLVFDLVTAVALGLGVAALLALRSVARSVRIEQIPLETGDFTAEEQSLLAQHIVAYRLDGPLFFAAAHDFLIQLTEVADIRVVILRMSRVSTIDATGAHILGDAVARLRHRGITVLLSGVDPRHEKVLSTVAGTAYLYRTGLVFPDTPTAIGFARHLHHQPVEASPPAQQETHLTLAPNMPGPAPDPLH</sequence>
<feature type="transmembrane region" description="Helical" evidence="6">
    <location>
        <begin position="204"/>
        <end position="228"/>
    </location>
</feature>
<dbReference type="Pfam" id="PF01740">
    <property type="entry name" value="STAS"/>
    <property type="match status" value="1"/>
</dbReference>
<feature type="transmembrane region" description="Helical" evidence="6">
    <location>
        <begin position="349"/>
        <end position="372"/>
    </location>
</feature>
<dbReference type="CDD" id="cd07042">
    <property type="entry name" value="STAS_SulP_like_sulfate_transporter"/>
    <property type="match status" value="1"/>
</dbReference>
<comment type="caution">
    <text evidence="8">The sequence shown here is derived from an EMBL/GenBank/DDBJ whole genome shotgun (WGS) entry which is preliminary data.</text>
</comment>
<dbReference type="InterPro" id="IPR002645">
    <property type="entry name" value="STAS_dom"/>
</dbReference>
<feature type="transmembrane region" description="Helical" evidence="6">
    <location>
        <begin position="323"/>
        <end position="343"/>
    </location>
</feature>
<feature type="transmembrane region" description="Helical" evidence="6">
    <location>
        <begin position="56"/>
        <end position="76"/>
    </location>
</feature>
<dbReference type="EMBL" id="BOML01000022">
    <property type="protein sequence ID" value="GIE01596.1"/>
    <property type="molecule type" value="Genomic_DNA"/>
</dbReference>
<dbReference type="InterPro" id="IPR011547">
    <property type="entry name" value="SLC26A/SulP_dom"/>
</dbReference>
<comment type="subcellular location">
    <subcellularLocation>
        <location evidence="1">Membrane</location>
        <topology evidence="1">Multi-pass membrane protein</topology>
    </subcellularLocation>
</comment>
<feature type="transmembrane region" description="Helical" evidence="6">
    <location>
        <begin position="379"/>
        <end position="410"/>
    </location>
</feature>
<evidence type="ECO:0000259" key="7">
    <source>
        <dbReference type="PROSITE" id="PS50801"/>
    </source>
</evidence>
<evidence type="ECO:0000256" key="5">
    <source>
        <dbReference type="SAM" id="MobiDB-lite"/>
    </source>
</evidence>
<feature type="transmembrane region" description="Helical" evidence="6">
    <location>
        <begin position="29"/>
        <end position="49"/>
    </location>
</feature>
<dbReference type="InterPro" id="IPR001902">
    <property type="entry name" value="SLC26A/SulP_fam"/>
</dbReference>
<dbReference type="PANTHER" id="PTHR11814">
    <property type="entry name" value="SULFATE TRANSPORTER"/>
    <property type="match status" value="1"/>
</dbReference>
<dbReference type="Proteomes" id="UP000637628">
    <property type="component" value="Unassembled WGS sequence"/>
</dbReference>
<gene>
    <name evidence="8" type="ORF">Adu01nite_29460</name>
</gene>
<dbReference type="SUPFAM" id="SSF52091">
    <property type="entry name" value="SpoIIaa-like"/>
    <property type="match status" value="1"/>
</dbReference>
<proteinExistence type="predicted"/>
<dbReference type="PROSITE" id="PS50801">
    <property type="entry name" value="STAS"/>
    <property type="match status" value="1"/>
</dbReference>
<dbReference type="Gene3D" id="3.30.750.24">
    <property type="entry name" value="STAS domain"/>
    <property type="match status" value="1"/>
</dbReference>
<feature type="domain" description="STAS" evidence="7">
    <location>
        <begin position="431"/>
        <end position="542"/>
    </location>
</feature>
<keyword evidence="3 6" id="KW-1133">Transmembrane helix</keyword>
<name>A0ABQ3YVM3_9ACTN</name>
<evidence type="ECO:0000256" key="2">
    <source>
        <dbReference type="ARBA" id="ARBA00022692"/>
    </source>
</evidence>
<evidence type="ECO:0000256" key="6">
    <source>
        <dbReference type="SAM" id="Phobius"/>
    </source>
</evidence>
<keyword evidence="4 6" id="KW-0472">Membrane</keyword>
<evidence type="ECO:0000256" key="3">
    <source>
        <dbReference type="ARBA" id="ARBA00022989"/>
    </source>
</evidence>
<feature type="compositionally biased region" description="Pro residues" evidence="5">
    <location>
        <begin position="568"/>
        <end position="577"/>
    </location>
</feature>
<feature type="transmembrane region" description="Helical" evidence="6">
    <location>
        <begin position="96"/>
        <end position="118"/>
    </location>
</feature>
<reference evidence="8 9" key="1">
    <citation type="submission" date="2021-01" db="EMBL/GenBank/DDBJ databases">
        <title>Whole genome shotgun sequence of Actinoplanes durhamensis NBRC 14914.</title>
        <authorList>
            <person name="Komaki H."/>
            <person name="Tamura T."/>
        </authorList>
    </citation>
    <scope>NUCLEOTIDE SEQUENCE [LARGE SCALE GENOMIC DNA]</scope>
    <source>
        <strain evidence="8 9">NBRC 14914</strain>
    </source>
</reference>
<protein>
    <submittedName>
        <fullName evidence="8">Sulfate permease</fullName>
    </submittedName>
</protein>
<dbReference type="InterPro" id="IPR036513">
    <property type="entry name" value="STAS_dom_sf"/>
</dbReference>
<feature type="transmembrane region" description="Helical" evidence="6">
    <location>
        <begin position="249"/>
        <end position="271"/>
    </location>
</feature>